<dbReference type="RefSeq" id="WP_344475908.1">
    <property type="nucleotide sequence ID" value="NZ_BAAAQX010000008.1"/>
</dbReference>
<evidence type="ECO:0000313" key="4">
    <source>
        <dbReference type="Proteomes" id="UP001499843"/>
    </source>
</evidence>
<keyword evidence="1" id="KW-0547">Nucleotide-binding</keyword>
<dbReference type="PRINTS" id="PR01607">
    <property type="entry name" value="APYRASEFAMLY"/>
</dbReference>
<dbReference type="PROSITE" id="PS00785">
    <property type="entry name" value="5_NUCLEOTIDASE_1"/>
    <property type="match status" value="1"/>
</dbReference>
<evidence type="ECO:0000313" key="3">
    <source>
        <dbReference type="EMBL" id="GAA2208099.1"/>
    </source>
</evidence>
<protein>
    <submittedName>
        <fullName evidence="3">Bifunctional metallophosphatase/5'-nucleotidase</fullName>
    </submittedName>
</protein>
<comment type="caution">
    <text evidence="3">The sequence shown here is derived from an EMBL/GenBank/DDBJ whole genome shotgun (WGS) entry which is preliminary data.</text>
</comment>
<dbReference type="PANTHER" id="PTHR11575:SF24">
    <property type="entry name" value="5'-NUCLEOTIDASE"/>
    <property type="match status" value="1"/>
</dbReference>
<dbReference type="Gene3D" id="3.90.780.10">
    <property type="entry name" value="5'-Nucleotidase, C-terminal domain"/>
    <property type="match status" value="1"/>
</dbReference>
<feature type="chain" id="PRO_5045009264" evidence="1">
    <location>
        <begin position="30"/>
        <end position="575"/>
    </location>
</feature>
<dbReference type="Proteomes" id="UP001499843">
    <property type="component" value="Unassembled WGS sequence"/>
</dbReference>
<dbReference type="SUPFAM" id="SSF55816">
    <property type="entry name" value="5'-nucleotidase (syn. UDP-sugar hydrolase), C-terminal domain"/>
    <property type="match status" value="1"/>
</dbReference>
<dbReference type="SUPFAM" id="SSF56300">
    <property type="entry name" value="Metallo-dependent phosphatases"/>
    <property type="match status" value="1"/>
</dbReference>
<accession>A0ABN3CH34</accession>
<dbReference type="InterPro" id="IPR036907">
    <property type="entry name" value="5'-Nucleotdase_C_sf"/>
</dbReference>
<dbReference type="InterPro" id="IPR008334">
    <property type="entry name" value="5'-Nucleotdase_C"/>
</dbReference>
<feature type="signal peptide" evidence="1">
    <location>
        <begin position="1"/>
        <end position="29"/>
    </location>
</feature>
<dbReference type="InterPro" id="IPR029052">
    <property type="entry name" value="Metallo-depent_PP-like"/>
</dbReference>
<sequence>MKIPTGRRRVVAAVAAVTAVLLPSAVARAAEPPVPIQLLAINDFHGNLEPPAGGTGMVTTRGAGGKPVEVPAGGAAYLATHLKRARKQHSLTVSAGDNIGASPLLSAAYHDEPTIESLGLMGLRVSTVGNHEFDEGLMELKRMQEGGCHPQDGCAQAGRPFRGASFPYLAANVIETATGKPIFPPYVVRTAAPGVKIGFLGMTLKETPADLEPASAAGLRFLDEVSTARKYVPELRREGVEAIVLLLHQGGKAASQIYDYDCDAGGPGSGLSGPIVGLAERLDPEIDLIVAGHTNQSHVCTIPDPGGARRLVTSTSSFTKMFTDITLPYDRQTGDFVRSGIRARNVIVTRDVPEDPGQAALIARWGKLIAPVANKVVGYIAGELRGRGSEALEKPLGKVIADAQLAAGKSQGARVAFVTPGAIRSDLVYENGGAVTYARVFAVQPFSTPMTTLDLTGAQIVTLLRQQFINQSRDMVLQVSEGFTYTVDTTKSGGDQVVASSIRLDGEPLEPGRTYRVTANDYVASGGDNFTVMREGENRVSNGTDTEALADYLQVRGPADDPVTEPADRITFRAP</sequence>
<dbReference type="Gene3D" id="3.60.21.10">
    <property type="match status" value="1"/>
</dbReference>
<organism evidence="3 4">
    <name type="scientific">Nonomuraea monospora</name>
    <dbReference type="NCBI Taxonomy" id="568818"/>
    <lineage>
        <taxon>Bacteria</taxon>
        <taxon>Bacillati</taxon>
        <taxon>Actinomycetota</taxon>
        <taxon>Actinomycetes</taxon>
        <taxon>Streptosporangiales</taxon>
        <taxon>Streptosporangiaceae</taxon>
        <taxon>Nonomuraea</taxon>
    </lineage>
</organism>
<keyword evidence="1" id="KW-0732">Signal</keyword>
<evidence type="ECO:0000259" key="2">
    <source>
        <dbReference type="Pfam" id="PF02872"/>
    </source>
</evidence>
<gene>
    <name evidence="3" type="ORF">GCM10009850_035570</name>
</gene>
<comment type="similarity">
    <text evidence="1">Belongs to the 5'-nucleotidase family.</text>
</comment>
<evidence type="ECO:0000256" key="1">
    <source>
        <dbReference type="RuleBase" id="RU362119"/>
    </source>
</evidence>
<feature type="domain" description="5'-Nucleotidase C-terminal" evidence="2">
    <location>
        <begin position="377"/>
        <end position="533"/>
    </location>
</feature>
<proteinExistence type="inferred from homology"/>
<reference evidence="3 4" key="1">
    <citation type="journal article" date="2019" name="Int. J. Syst. Evol. Microbiol.">
        <title>The Global Catalogue of Microorganisms (GCM) 10K type strain sequencing project: providing services to taxonomists for standard genome sequencing and annotation.</title>
        <authorList>
            <consortium name="The Broad Institute Genomics Platform"/>
            <consortium name="The Broad Institute Genome Sequencing Center for Infectious Disease"/>
            <person name="Wu L."/>
            <person name="Ma J."/>
        </authorList>
    </citation>
    <scope>NUCLEOTIDE SEQUENCE [LARGE SCALE GENOMIC DNA]</scope>
    <source>
        <strain evidence="3 4">JCM 16114</strain>
    </source>
</reference>
<keyword evidence="1" id="KW-0378">Hydrolase</keyword>
<name>A0ABN3CH34_9ACTN</name>
<dbReference type="PANTHER" id="PTHR11575">
    <property type="entry name" value="5'-NUCLEOTIDASE-RELATED"/>
    <property type="match status" value="1"/>
</dbReference>
<dbReference type="InterPro" id="IPR006146">
    <property type="entry name" value="5'-Nucleotdase_CS"/>
</dbReference>
<dbReference type="Pfam" id="PF02872">
    <property type="entry name" value="5_nucleotid_C"/>
    <property type="match status" value="1"/>
</dbReference>
<dbReference type="InterPro" id="IPR006179">
    <property type="entry name" value="5_nucleotidase/apyrase"/>
</dbReference>
<keyword evidence="4" id="KW-1185">Reference proteome</keyword>
<dbReference type="EMBL" id="BAAAQX010000008">
    <property type="protein sequence ID" value="GAA2208099.1"/>
    <property type="molecule type" value="Genomic_DNA"/>
</dbReference>